<dbReference type="EMBL" id="CAEZVV010000071">
    <property type="protein sequence ID" value="CAB4648201.1"/>
    <property type="molecule type" value="Genomic_DNA"/>
</dbReference>
<sequence>MGLVPGAGGTSSIPRRIGRHRAAYFGLCGRPIDVTTALAWGLIDAVDAQVLEQGKDTNG</sequence>
<dbReference type="Gene3D" id="3.90.226.10">
    <property type="entry name" value="2-enoyl-CoA Hydratase, Chain A, domain 1"/>
    <property type="match status" value="1"/>
</dbReference>
<dbReference type="InterPro" id="IPR029045">
    <property type="entry name" value="ClpP/crotonase-like_dom_sf"/>
</dbReference>
<gene>
    <name evidence="1" type="ORF">UFOPK2143_01115</name>
</gene>
<organism evidence="1">
    <name type="scientific">freshwater metagenome</name>
    <dbReference type="NCBI Taxonomy" id="449393"/>
    <lineage>
        <taxon>unclassified sequences</taxon>
        <taxon>metagenomes</taxon>
        <taxon>ecological metagenomes</taxon>
    </lineage>
</organism>
<proteinExistence type="predicted"/>
<evidence type="ECO:0000313" key="1">
    <source>
        <dbReference type="EMBL" id="CAB4648201.1"/>
    </source>
</evidence>
<accession>A0A6J6KEJ0</accession>
<dbReference type="AlphaFoldDB" id="A0A6J6KEJ0"/>
<protein>
    <submittedName>
        <fullName evidence="1">Unannotated protein</fullName>
    </submittedName>
</protein>
<reference evidence="1" key="1">
    <citation type="submission" date="2020-05" db="EMBL/GenBank/DDBJ databases">
        <authorList>
            <person name="Chiriac C."/>
            <person name="Salcher M."/>
            <person name="Ghai R."/>
            <person name="Kavagutti S V."/>
        </authorList>
    </citation>
    <scope>NUCLEOTIDE SEQUENCE</scope>
</reference>
<dbReference type="InterPro" id="IPR001753">
    <property type="entry name" value="Enoyl-CoA_hydra/iso"/>
</dbReference>
<name>A0A6J6KEJ0_9ZZZZ</name>
<dbReference type="Pfam" id="PF00378">
    <property type="entry name" value="ECH_1"/>
    <property type="match status" value="1"/>
</dbReference>
<dbReference type="SUPFAM" id="SSF52096">
    <property type="entry name" value="ClpP/crotonase"/>
    <property type="match status" value="1"/>
</dbReference>